<name>A0AAE8YJX0_9CAUD</name>
<sequence>MAVHRLILSALRCATSASLRSSLALALAAGYGLCSSSSAAHLASFLCHAASCWCQARSPLSCLLSILCASCGGLWSCRVVVREWLALPLRYALPLVVLPLVALPGYSLGGPGFAWPLPLGHVLYSPLPGLSSPAPWVCSPVAPWVLVCLPGATAGPAVLPRRSLACSVAPAALMDAYLSIVCDITAALVPRGFQGGGPGWVAAPWVVDLRYLGTIILASQTKPRTRGSLYAWEGSRERPGEVLTRG</sequence>
<keyword evidence="2" id="KW-1185">Reference proteome</keyword>
<evidence type="ECO:0000313" key="1">
    <source>
        <dbReference type="EMBL" id="UGL61467.1"/>
    </source>
</evidence>
<proteinExistence type="predicted"/>
<evidence type="ECO:0000313" key="2">
    <source>
        <dbReference type="Proteomes" id="UP000828670"/>
    </source>
</evidence>
<protein>
    <submittedName>
        <fullName evidence="1">Uncharacterized protein</fullName>
    </submittedName>
</protein>
<dbReference type="Proteomes" id="UP000828670">
    <property type="component" value="Segment"/>
</dbReference>
<accession>A0AAE8YJX0</accession>
<organism evidence="1 2">
    <name type="scientific">Pseudomonas phage phipa2</name>
    <dbReference type="NCBI Taxonomy" id="2894298"/>
    <lineage>
        <taxon>Viruses</taxon>
        <taxon>Duplodnaviria</taxon>
        <taxon>Heunggongvirae</taxon>
        <taxon>Uroviricota</taxon>
        <taxon>Caudoviricetes</taxon>
        <taxon>Autographivirales</taxon>
        <taxon>Autoscriptoviridae</taxon>
        <taxon>Krylovirinae</taxon>
        <taxon>Phikmvvirus</taxon>
        <taxon>Phikmvvirus phipa2</taxon>
    </lineage>
</organism>
<reference evidence="1 2" key="1">
    <citation type="submission" date="2021-10" db="EMBL/GenBank/DDBJ databases">
        <title>Isolation and characterization of Pseudomonas aeruginosa and its virulent bacteriophages.</title>
        <authorList>
            <person name="Li N."/>
        </authorList>
    </citation>
    <scope>NUCLEOTIDE SEQUENCE [LARGE SCALE GENOMIC DNA]</scope>
</reference>
<dbReference type="EMBL" id="OK539824">
    <property type="protein sequence ID" value="UGL61467.1"/>
    <property type="molecule type" value="Genomic_DNA"/>
</dbReference>